<name>A0AAV6UEF3_9ARAC</name>
<reference evidence="1 2" key="1">
    <citation type="journal article" date="2022" name="Nat. Ecol. Evol.">
        <title>A masculinizing supergene underlies an exaggerated male reproductive morph in a spider.</title>
        <authorList>
            <person name="Hendrickx F."/>
            <person name="De Corte Z."/>
            <person name="Sonet G."/>
            <person name="Van Belleghem S.M."/>
            <person name="Kostlbacher S."/>
            <person name="Vangestel C."/>
        </authorList>
    </citation>
    <scope>NUCLEOTIDE SEQUENCE [LARGE SCALE GENOMIC DNA]</scope>
    <source>
        <strain evidence="1">W744_W776</strain>
    </source>
</reference>
<dbReference type="Proteomes" id="UP000827092">
    <property type="component" value="Unassembled WGS sequence"/>
</dbReference>
<gene>
    <name evidence="1" type="ORF">JTE90_013966</name>
</gene>
<evidence type="ECO:0000313" key="1">
    <source>
        <dbReference type="EMBL" id="KAG8182036.1"/>
    </source>
</evidence>
<accession>A0AAV6UEF3</accession>
<proteinExistence type="predicted"/>
<dbReference type="EMBL" id="JAFNEN010000483">
    <property type="protein sequence ID" value="KAG8182036.1"/>
    <property type="molecule type" value="Genomic_DNA"/>
</dbReference>
<comment type="caution">
    <text evidence="1">The sequence shown here is derived from an EMBL/GenBank/DDBJ whole genome shotgun (WGS) entry which is preliminary data.</text>
</comment>
<protein>
    <submittedName>
        <fullName evidence="1">Uncharacterized protein</fullName>
    </submittedName>
</protein>
<organism evidence="1 2">
    <name type="scientific">Oedothorax gibbosus</name>
    <dbReference type="NCBI Taxonomy" id="931172"/>
    <lineage>
        <taxon>Eukaryota</taxon>
        <taxon>Metazoa</taxon>
        <taxon>Ecdysozoa</taxon>
        <taxon>Arthropoda</taxon>
        <taxon>Chelicerata</taxon>
        <taxon>Arachnida</taxon>
        <taxon>Araneae</taxon>
        <taxon>Araneomorphae</taxon>
        <taxon>Entelegynae</taxon>
        <taxon>Araneoidea</taxon>
        <taxon>Linyphiidae</taxon>
        <taxon>Erigoninae</taxon>
        <taxon>Oedothorax</taxon>
    </lineage>
</organism>
<sequence length="86" mass="9625">MAHELEEILYDTPVQLNIDTGRIKLFNLQRAIKLLKCGKAAGSDNLPGELFKESSKTALKKLTDLLNKISEEGVIPDDWNEGMLIK</sequence>
<dbReference type="AlphaFoldDB" id="A0AAV6UEF3"/>
<evidence type="ECO:0000313" key="2">
    <source>
        <dbReference type="Proteomes" id="UP000827092"/>
    </source>
</evidence>
<keyword evidence="2" id="KW-1185">Reference proteome</keyword>